<gene>
    <name evidence="3" type="ORF">LV75_001233</name>
</gene>
<dbReference type="RefSeq" id="WP_253885655.1">
    <property type="nucleotide sequence ID" value="NZ_BAAAVB010000001.1"/>
</dbReference>
<evidence type="ECO:0000256" key="1">
    <source>
        <dbReference type="ARBA" id="ARBA00007169"/>
    </source>
</evidence>
<evidence type="ECO:0000313" key="3">
    <source>
        <dbReference type="EMBL" id="MCP2268746.1"/>
    </source>
</evidence>
<dbReference type="Pfam" id="PF00975">
    <property type="entry name" value="Thioesterase"/>
    <property type="match status" value="1"/>
</dbReference>
<protein>
    <submittedName>
        <fullName evidence="3">Surfactin synthase thioesterase subunit</fullName>
    </submittedName>
</protein>
<proteinExistence type="inferred from homology"/>
<dbReference type="SUPFAM" id="SSF53474">
    <property type="entry name" value="alpha/beta-Hydrolases"/>
    <property type="match status" value="1"/>
</dbReference>
<reference evidence="3 4" key="1">
    <citation type="submission" date="2022-06" db="EMBL/GenBank/DDBJ databases">
        <title>Genomic Encyclopedia of Archaeal and Bacterial Type Strains, Phase II (KMG-II): from individual species to whole genera.</title>
        <authorList>
            <person name="Goeker M."/>
        </authorList>
    </citation>
    <scope>NUCLEOTIDE SEQUENCE [LARGE SCALE GENOMIC DNA]</scope>
    <source>
        <strain evidence="3 4">DSM 44255</strain>
    </source>
</reference>
<dbReference type="InterPro" id="IPR012223">
    <property type="entry name" value="TEII"/>
</dbReference>
<name>A0ABT1I858_9PSEU</name>
<dbReference type="PANTHER" id="PTHR11487">
    <property type="entry name" value="THIOESTERASE"/>
    <property type="match status" value="1"/>
</dbReference>
<sequence length="237" mass="25823">MGDSWVYRLRSAPRPRCRLVCFPPEGASATFFLQLAQSIARPVEVLGVQYPGRRDRRHEPSITSVPGLADGVSSELNCRADLPIAFLGHGLGAAVAFETAVRAERAGRRPMALFASGAPSPSRLGTASYVDTGEFTEPLRFPAPTPLTTLHDDQRATESYRWRPQDRVSCHILAMIGDTDPAAPHADAWSEVTTGWFELQLFSGDHGYLTTFVSTVANTVSERITALCTTSRSDPHP</sequence>
<feature type="domain" description="Thioesterase" evidence="2">
    <location>
        <begin position="18"/>
        <end position="125"/>
    </location>
</feature>
<accession>A0ABT1I858</accession>
<comment type="caution">
    <text evidence="3">The sequence shown here is derived from an EMBL/GenBank/DDBJ whole genome shotgun (WGS) entry which is preliminary data.</text>
</comment>
<dbReference type="Proteomes" id="UP001205185">
    <property type="component" value="Unassembled WGS sequence"/>
</dbReference>
<dbReference type="PANTHER" id="PTHR11487:SF0">
    <property type="entry name" value="S-ACYL FATTY ACID SYNTHASE THIOESTERASE, MEDIUM CHAIN"/>
    <property type="match status" value="1"/>
</dbReference>
<evidence type="ECO:0000259" key="2">
    <source>
        <dbReference type="Pfam" id="PF00975"/>
    </source>
</evidence>
<dbReference type="InterPro" id="IPR029058">
    <property type="entry name" value="AB_hydrolase_fold"/>
</dbReference>
<evidence type="ECO:0000313" key="4">
    <source>
        <dbReference type="Proteomes" id="UP001205185"/>
    </source>
</evidence>
<comment type="similarity">
    <text evidence="1">Belongs to the thioesterase family.</text>
</comment>
<dbReference type="Gene3D" id="3.40.50.1820">
    <property type="entry name" value="alpha/beta hydrolase"/>
    <property type="match status" value="1"/>
</dbReference>
<organism evidence="3 4">
    <name type="scientific">Actinokineospora diospyrosa</name>
    <dbReference type="NCBI Taxonomy" id="103728"/>
    <lineage>
        <taxon>Bacteria</taxon>
        <taxon>Bacillati</taxon>
        <taxon>Actinomycetota</taxon>
        <taxon>Actinomycetes</taxon>
        <taxon>Pseudonocardiales</taxon>
        <taxon>Pseudonocardiaceae</taxon>
        <taxon>Actinokineospora</taxon>
    </lineage>
</organism>
<keyword evidence="4" id="KW-1185">Reference proteome</keyword>
<dbReference type="InterPro" id="IPR001031">
    <property type="entry name" value="Thioesterase"/>
</dbReference>
<dbReference type="EMBL" id="JAMTCO010000003">
    <property type="protein sequence ID" value="MCP2268746.1"/>
    <property type="molecule type" value="Genomic_DNA"/>
</dbReference>